<evidence type="ECO:0000313" key="2">
    <source>
        <dbReference type="Proteomes" id="UP000053718"/>
    </source>
</evidence>
<dbReference type="RefSeq" id="WP_034734160.1">
    <property type="nucleotide sequence ID" value="NZ_JPIN01000014.1"/>
</dbReference>
<proteinExistence type="predicted"/>
<protein>
    <submittedName>
        <fullName evidence="1">Uncharacterized protein</fullName>
    </submittedName>
</protein>
<dbReference type="EMBL" id="JPIN01000014">
    <property type="protein sequence ID" value="KFZ27889.1"/>
    <property type="molecule type" value="Genomic_DNA"/>
</dbReference>
<comment type="caution">
    <text evidence="1">The sequence shown here is derived from an EMBL/GenBank/DDBJ whole genome shotgun (WGS) entry which is preliminary data.</text>
</comment>
<dbReference type="AlphaFoldDB" id="A0A094IPZ5"/>
<organism evidence="1 2">
    <name type="scientific">Pseudidiomarina atlantica</name>
    <dbReference type="NCBI Taxonomy" id="1517416"/>
    <lineage>
        <taxon>Bacteria</taxon>
        <taxon>Pseudomonadati</taxon>
        <taxon>Pseudomonadota</taxon>
        <taxon>Gammaproteobacteria</taxon>
        <taxon>Alteromonadales</taxon>
        <taxon>Idiomarinaceae</taxon>
        <taxon>Pseudidiomarina</taxon>
    </lineage>
</organism>
<sequence>MKQASPDNSAALWDTEQEQALQALGLTVWQAVGTENTSHSVEKVYTYYQLGQWLLQTQEQLPVQPSRWTQDVFRALEPNQLHPKPVEVAAATAKTWAAECRLNGTEILAQPLAAAQKRQLWAKLCGASNR</sequence>
<keyword evidence="2" id="KW-1185">Reference proteome</keyword>
<evidence type="ECO:0000313" key="1">
    <source>
        <dbReference type="EMBL" id="KFZ27889.1"/>
    </source>
</evidence>
<reference evidence="1 2" key="1">
    <citation type="submission" date="2014-06" db="EMBL/GenBank/DDBJ databases">
        <title>Draft genome sequence of Idiomarina sp. MCCC 1A10513.</title>
        <authorList>
            <person name="Du J."/>
            <person name="Lai Q."/>
            <person name="Shao Z."/>
        </authorList>
    </citation>
    <scope>NUCLEOTIDE SEQUENCE [LARGE SCALE GENOMIC DNA]</scope>
    <source>
        <strain evidence="1 2">MCCC 1A10513</strain>
    </source>
</reference>
<name>A0A094IPZ5_9GAMM</name>
<accession>A0A094IPZ5</accession>
<dbReference type="Proteomes" id="UP000053718">
    <property type="component" value="Unassembled WGS sequence"/>
</dbReference>
<gene>
    <name evidence="1" type="ORF">IDAT_12455</name>
</gene>
<dbReference type="OrthoDB" id="6238242at2"/>